<evidence type="ECO:0000256" key="7">
    <source>
        <dbReference type="SAM" id="MobiDB-lite"/>
    </source>
</evidence>
<evidence type="ECO:0000313" key="9">
    <source>
        <dbReference type="EMBL" id="PSS19597.1"/>
    </source>
</evidence>
<keyword evidence="10" id="KW-1185">Reference proteome</keyword>
<dbReference type="EMBL" id="NKQK01000010">
    <property type="protein sequence ID" value="PSS19597.1"/>
    <property type="molecule type" value="Genomic_DNA"/>
</dbReference>
<dbReference type="OrthoDB" id="782346at2759"/>
<dbReference type="Pfam" id="PF03479">
    <property type="entry name" value="PCC"/>
    <property type="match status" value="1"/>
</dbReference>
<evidence type="ECO:0000256" key="1">
    <source>
        <dbReference type="ARBA" id="ARBA00003687"/>
    </source>
</evidence>
<organism evidence="9 10">
    <name type="scientific">Actinidia chinensis var. chinensis</name>
    <name type="common">Chinese soft-hair kiwi</name>
    <dbReference type="NCBI Taxonomy" id="1590841"/>
    <lineage>
        <taxon>Eukaryota</taxon>
        <taxon>Viridiplantae</taxon>
        <taxon>Streptophyta</taxon>
        <taxon>Embryophyta</taxon>
        <taxon>Tracheophyta</taxon>
        <taxon>Spermatophyta</taxon>
        <taxon>Magnoliopsida</taxon>
        <taxon>eudicotyledons</taxon>
        <taxon>Gunneridae</taxon>
        <taxon>Pentapetalae</taxon>
        <taxon>asterids</taxon>
        <taxon>Ericales</taxon>
        <taxon>Actinidiaceae</taxon>
        <taxon>Actinidia</taxon>
    </lineage>
</organism>
<dbReference type="Gene3D" id="3.30.1330.80">
    <property type="entry name" value="Hypothetical protein, similar to alpha- acetolactate decarboxylase, domain 2"/>
    <property type="match status" value="1"/>
</dbReference>
<dbReference type="Gramene" id="PSS19597">
    <property type="protein sequence ID" value="PSS19597"/>
    <property type="gene ID" value="CEY00_Acc11693"/>
</dbReference>
<evidence type="ECO:0000256" key="4">
    <source>
        <dbReference type="ARBA" id="ARBA00023125"/>
    </source>
</evidence>
<dbReference type="AlphaFoldDB" id="A0A2R6R2X9"/>
<dbReference type="GO" id="GO:0003700">
    <property type="term" value="F:DNA-binding transcription factor activity"/>
    <property type="evidence" value="ECO:0007669"/>
    <property type="project" value="TreeGrafter"/>
</dbReference>
<feature type="domain" description="PPC" evidence="8">
    <location>
        <begin position="87"/>
        <end position="228"/>
    </location>
</feature>
<gene>
    <name evidence="9" type="ORF">CEY00_Acc11693</name>
</gene>
<dbReference type="InterPro" id="IPR005175">
    <property type="entry name" value="PPC_dom"/>
</dbReference>
<dbReference type="PANTHER" id="PTHR31100">
    <property type="entry name" value="AT-HOOK MOTIF NUCLEAR-LOCALIZED PROTEIN 15"/>
    <property type="match status" value="1"/>
</dbReference>
<feature type="region of interest" description="Disordered" evidence="7">
    <location>
        <begin position="212"/>
        <end position="249"/>
    </location>
</feature>
<evidence type="ECO:0000313" key="10">
    <source>
        <dbReference type="Proteomes" id="UP000241394"/>
    </source>
</evidence>
<feature type="region of interest" description="Disordered" evidence="7">
    <location>
        <begin position="1"/>
        <end position="88"/>
    </location>
</feature>
<dbReference type="SUPFAM" id="SSF117856">
    <property type="entry name" value="AF0104/ALDC/Ptd012-like"/>
    <property type="match status" value="1"/>
</dbReference>
<feature type="compositionally biased region" description="Polar residues" evidence="7">
    <location>
        <begin position="34"/>
        <end position="53"/>
    </location>
</feature>
<dbReference type="FunFam" id="3.30.1330.80:FF:000006">
    <property type="entry name" value="AT-hook motif nuclear-localized protein"/>
    <property type="match status" value="1"/>
</dbReference>
<keyword evidence="4" id="KW-0238">DNA-binding</keyword>
<dbReference type="InParanoid" id="A0A2R6R2X9"/>
<evidence type="ECO:0000259" key="8">
    <source>
        <dbReference type="PROSITE" id="PS51742"/>
    </source>
</evidence>
<keyword evidence="6" id="KW-0539">Nucleus</keyword>
<dbReference type="PANTHER" id="PTHR31100:SF69">
    <property type="entry name" value="AT-HOOK MOTIF NUCLEAR-LOCALIZED PROTEIN 17-RELATED"/>
    <property type="match status" value="1"/>
</dbReference>
<reference evidence="9 10" key="1">
    <citation type="submission" date="2017-07" db="EMBL/GenBank/DDBJ databases">
        <title>An improved, manually edited Actinidia chinensis var. chinensis (kiwifruit) genome highlights the challenges associated with draft genomes and gene prediction in plants.</title>
        <authorList>
            <person name="Pilkington S."/>
            <person name="Crowhurst R."/>
            <person name="Hilario E."/>
            <person name="Nardozza S."/>
            <person name="Fraser L."/>
            <person name="Peng Y."/>
            <person name="Gunaseelan K."/>
            <person name="Simpson R."/>
            <person name="Tahir J."/>
            <person name="Deroles S."/>
            <person name="Templeton K."/>
            <person name="Luo Z."/>
            <person name="Davy M."/>
            <person name="Cheng C."/>
            <person name="Mcneilage M."/>
            <person name="Scaglione D."/>
            <person name="Liu Y."/>
            <person name="Zhang Q."/>
            <person name="Datson P."/>
            <person name="De Silva N."/>
            <person name="Gardiner S."/>
            <person name="Bassett H."/>
            <person name="Chagne D."/>
            <person name="Mccallum J."/>
            <person name="Dzierzon H."/>
            <person name="Deng C."/>
            <person name="Wang Y.-Y."/>
            <person name="Barron N."/>
            <person name="Manako K."/>
            <person name="Bowen J."/>
            <person name="Foster T."/>
            <person name="Erridge Z."/>
            <person name="Tiffin H."/>
            <person name="Waite C."/>
            <person name="Davies K."/>
            <person name="Grierson E."/>
            <person name="Laing W."/>
            <person name="Kirk R."/>
            <person name="Chen X."/>
            <person name="Wood M."/>
            <person name="Montefiori M."/>
            <person name="Brummell D."/>
            <person name="Schwinn K."/>
            <person name="Catanach A."/>
            <person name="Fullerton C."/>
            <person name="Li D."/>
            <person name="Meiyalaghan S."/>
            <person name="Nieuwenhuizen N."/>
            <person name="Read N."/>
            <person name="Prakash R."/>
            <person name="Hunter D."/>
            <person name="Zhang H."/>
            <person name="Mckenzie M."/>
            <person name="Knabel M."/>
            <person name="Harris A."/>
            <person name="Allan A."/>
            <person name="Chen A."/>
            <person name="Janssen B."/>
            <person name="Plunkett B."/>
            <person name="Dwamena C."/>
            <person name="Voogd C."/>
            <person name="Leif D."/>
            <person name="Lafferty D."/>
            <person name="Souleyre E."/>
            <person name="Varkonyi-Gasic E."/>
            <person name="Gambi F."/>
            <person name="Hanley J."/>
            <person name="Yao J.-L."/>
            <person name="Cheung J."/>
            <person name="David K."/>
            <person name="Warren B."/>
            <person name="Marsh K."/>
            <person name="Snowden K."/>
            <person name="Lin-Wang K."/>
            <person name="Brian L."/>
            <person name="Martinez-Sanchez M."/>
            <person name="Wang M."/>
            <person name="Ileperuma N."/>
            <person name="Macnee N."/>
            <person name="Campin R."/>
            <person name="Mcatee P."/>
            <person name="Drummond R."/>
            <person name="Espley R."/>
            <person name="Ireland H."/>
            <person name="Wu R."/>
            <person name="Atkinson R."/>
            <person name="Karunairetnam S."/>
            <person name="Bulley S."/>
            <person name="Chunkath S."/>
            <person name="Hanley Z."/>
            <person name="Storey R."/>
            <person name="Thrimawithana A."/>
            <person name="Thomson S."/>
            <person name="David C."/>
            <person name="Testolin R."/>
        </authorList>
    </citation>
    <scope>NUCLEOTIDE SEQUENCE [LARGE SCALE GENOMIC DNA]</scope>
    <source>
        <strain evidence="10">cv. Red5</strain>
        <tissue evidence="9">Young leaf</tissue>
    </source>
</reference>
<dbReference type="GO" id="GO:0005634">
    <property type="term" value="C:nucleus"/>
    <property type="evidence" value="ECO:0007669"/>
    <property type="project" value="UniProtKB-SubCell"/>
</dbReference>
<dbReference type="Proteomes" id="UP000241394">
    <property type="component" value="Chromosome LG10"/>
</dbReference>
<comment type="function">
    <text evidence="1">Transcription factor that specifically binds AT-rich DNA sequences related to the nuclear matrix attachment regions (MARs).</text>
</comment>
<name>A0A2R6R2X9_ACTCC</name>
<keyword evidence="3" id="KW-0805">Transcription regulation</keyword>
<dbReference type="InterPro" id="IPR014476">
    <property type="entry name" value="AHL15-29"/>
</dbReference>
<proteinExistence type="predicted"/>
<dbReference type="CDD" id="cd11378">
    <property type="entry name" value="DUF296"/>
    <property type="match status" value="1"/>
</dbReference>
<keyword evidence="5" id="KW-0804">Transcription</keyword>
<accession>A0A2R6R2X9</accession>
<dbReference type="PROSITE" id="PS51742">
    <property type="entry name" value="PPC"/>
    <property type="match status" value="1"/>
</dbReference>
<evidence type="ECO:0000256" key="6">
    <source>
        <dbReference type="ARBA" id="ARBA00023242"/>
    </source>
</evidence>
<protein>
    <submittedName>
        <fullName evidence="9">AT-hook motif nuclear-localized protein</fullName>
    </submittedName>
</protein>
<sequence>MKGERGEEKNYANIFTNMRQRETFPPPHHHNLHHQSQTSQEADSQLKTSTTTAADGATIEVVRRPRGRPPGSKNKPKPPVIITRHSDPPMSPYVLEISAGADLIEAIHRFSRKRNLGICVLSASGAVSNVTLRQPSATPGTTVTFHGRFDLLSLSATVMPATTSIPLGNEFAISMAGPQGQIIGGIVVEPLYAAATVHVIAASFTKPSYHKLSAEDGRNSGGNEGNSPPQTAILDHGGHPQPSQTAATESCGMSLYSGHLGSDVIWAPTARQPPPHY</sequence>
<dbReference type="GO" id="GO:0003680">
    <property type="term" value="F:minor groove of adenine-thymine-rich DNA binding"/>
    <property type="evidence" value="ECO:0007669"/>
    <property type="project" value="InterPro"/>
</dbReference>
<evidence type="ECO:0000256" key="5">
    <source>
        <dbReference type="ARBA" id="ARBA00023163"/>
    </source>
</evidence>
<evidence type="ECO:0000256" key="3">
    <source>
        <dbReference type="ARBA" id="ARBA00023015"/>
    </source>
</evidence>
<feature type="compositionally biased region" description="Basic and acidic residues" evidence="7">
    <location>
        <begin position="1"/>
        <end position="10"/>
    </location>
</feature>
<reference evidence="10" key="2">
    <citation type="journal article" date="2018" name="BMC Genomics">
        <title>A manually annotated Actinidia chinensis var. chinensis (kiwifruit) genome highlights the challenges associated with draft genomes and gene prediction in plants.</title>
        <authorList>
            <person name="Pilkington S.M."/>
            <person name="Crowhurst R."/>
            <person name="Hilario E."/>
            <person name="Nardozza S."/>
            <person name="Fraser L."/>
            <person name="Peng Y."/>
            <person name="Gunaseelan K."/>
            <person name="Simpson R."/>
            <person name="Tahir J."/>
            <person name="Deroles S.C."/>
            <person name="Templeton K."/>
            <person name="Luo Z."/>
            <person name="Davy M."/>
            <person name="Cheng C."/>
            <person name="McNeilage M."/>
            <person name="Scaglione D."/>
            <person name="Liu Y."/>
            <person name="Zhang Q."/>
            <person name="Datson P."/>
            <person name="De Silva N."/>
            <person name="Gardiner S.E."/>
            <person name="Bassett H."/>
            <person name="Chagne D."/>
            <person name="McCallum J."/>
            <person name="Dzierzon H."/>
            <person name="Deng C."/>
            <person name="Wang Y.Y."/>
            <person name="Barron L."/>
            <person name="Manako K."/>
            <person name="Bowen J."/>
            <person name="Foster T.M."/>
            <person name="Erridge Z.A."/>
            <person name="Tiffin H."/>
            <person name="Waite C.N."/>
            <person name="Davies K.M."/>
            <person name="Grierson E.P."/>
            <person name="Laing W.A."/>
            <person name="Kirk R."/>
            <person name="Chen X."/>
            <person name="Wood M."/>
            <person name="Montefiori M."/>
            <person name="Brummell D.A."/>
            <person name="Schwinn K.E."/>
            <person name="Catanach A."/>
            <person name="Fullerton C."/>
            <person name="Li D."/>
            <person name="Meiyalaghan S."/>
            <person name="Nieuwenhuizen N."/>
            <person name="Read N."/>
            <person name="Prakash R."/>
            <person name="Hunter D."/>
            <person name="Zhang H."/>
            <person name="McKenzie M."/>
            <person name="Knabel M."/>
            <person name="Harris A."/>
            <person name="Allan A.C."/>
            <person name="Gleave A."/>
            <person name="Chen A."/>
            <person name="Janssen B.J."/>
            <person name="Plunkett B."/>
            <person name="Ampomah-Dwamena C."/>
            <person name="Voogd C."/>
            <person name="Leif D."/>
            <person name="Lafferty D."/>
            <person name="Souleyre E.J.F."/>
            <person name="Varkonyi-Gasic E."/>
            <person name="Gambi F."/>
            <person name="Hanley J."/>
            <person name="Yao J.L."/>
            <person name="Cheung J."/>
            <person name="David K.M."/>
            <person name="Warren B."/>
            <person name="Marsh K."/>
            <person name="Snowden K.C."/>
            <person name="Lin-Wang K."/>
            <person name="Brian L."/>
            <person name="Martinez-Sanchez M."/>
            <person name="Wang M."/>
            <person name="Ileperuma N."/>
            <person name="Macnee N."/>
            <person name="Campin R."/>
            <person name="McAtee P."/>
            <person name="Drummond R.S.M."/>
            <person name="Espley R.V."/>
            <person name="Ireland H.S."/>
            <person name="Wu R."/>
            <person name="Atkinson R.G."/>
            <person name="Karunairetnam S."/>
            <person name="Bulley S."/>
            <person name="Chunkath S."/>
            <person name="Hanley Z."/>
            <person name="Storey R."/>
            <person name="Thrimawithana A.H."/>
            <person name="Thomson S."/>
            <person name="David C."/>
            <person name="Testolin R."/>
            <person name="Huang H."/>
            <person name="Hellens R.P."/>
            <person name="Schaffer R.J."/>
        </authorList>
    </citation>
    <scope>NUCLEOTIDE SEQUENCE [LARGE SCALE GENOMIC DNA]</scope>
    <source>
        <strain evidence="10">cv. Red5</strain>
    </source>
</reference>
<comment type="caution">
    <text evidence="9">The sequence shown here is derived from an EMBL/GenBank/DDBJ whole genome shotgun (WGS) entry which is preliminary data.</text>
</comment>
<dbReference type="STRING" id="1590841.A0A2R6R2X9"/>
<evidence type="ECO:0000256" key="2">
    <source>
        <dbReference type="ARBA" id="ARBA00004123"/>
    </source>
</evidence>
<comment type="subcellular location">
    <subcellularLocation>
        <location evidence="2">Nucleus</location>
    </subcellularLocation>
</comment>
<dbReference type="OMA" id="QRECQTS"/>